<dbReference type="RefSeq" id="WP_093605479.1">
    <property type="nucleotide sequence ID" value="NZ_FOYL01000016.1"/>
</dbReference>
<organism evidence="3 4">
    <name type="scientific">Lentzea waywayandensis</name>
    <dbReference type="NCBI Taxonomy" id="84724"/>
    <lineage>
        <taxon>Bacteria</taxon>
        <taxon>Bacillati</taxon>
        <taxon>Actinomycetota</taxon>
        <taxon>Actinomycetes</taxon>
        <taxon>Pseudonocardiales</taxon>
        <taxon>Pseudonocardiaceae</taxon>
        <taxon>Lentzea</taxon>
    </lineage>
</organism>
<keyword evidence="2" id="KW-1133">Transmembrane helix</keyword>
<dbReference type="OrthoDB" id="3635048at2"/>
<evidence type="ECO:0000313" key="4">
    <source>
        <dbReference type="Proteomes" id="UP000198583"/>
    </source>
</evidence>
<dbReference type="STRING" id="84724.SAMN04488564_116161"/>
<gene>
    <name evidence="3" type="ORF">SAMN04488564_116161</name>
</gene>
<reference evidence="4" key="1">
    <citation type="submission" date="2016-10" db="EMBL/GenBank/DDBJ databases">
        <authorList>
            <person name="Varghese N."/>
            <person name="Submissions S."/>
        </authorList>
    </citation>
    <scope>NUCLEOTIDE SEQUENCE [LARGE SCALE GENOMIC DNA]</scope>
    <source>
        <strain evidence="4">DSM 44232</strain>
    </source>
</reference>
<evidence type="ECO:0000313" key="3">
    <source>
        <dbReference type="EMBL" id="SFR29053.1"/>
    </source>
</evidence>
<dbReference type="AlphaFoldDB" id="A0A1I6FGI6"/>
<evidence type="ECO:0000256" key="1">
    <source>
        <dbReference type="SAM" id="MobiDB-lite"/>
    </source>
</evidence>
<protein>
    <submittedName>
        <fullName evidence="3">Uncharacterized protein</fullName>
    </submittedName>
</protein>
<dbReference type="EMBL" id="FOYL01000016">
    <property type="protein sequence ID" value="SFR29053.1"/>
    <property type="molecule type" value="Genomic_DNA"/>
</dbReference>
<keyword evidence="4" id="KW-1185">Reference proteome</keyword>
<dbReference type="Proteomes" id="UP000198583">
    <property type="component" value="Unassembled WGS sequence"/>
</dbReference>
<evidence type="ECO:0000256" key="2">
    <source>
        <dbReference type="SAM" id="Phobius"/>
    </source>
</evidence>
<feature type="region of interest" description="Disordered" evidence="1">
    <location>
        <begin position="1"/>
        <end position="23"/>
    </location>
</feature>
<proteinExistence type="predicted"/>
<sequence length="185" mass="19091">MSTTESASPAPAPEPTQEPAPKKSSIGKRILTYIVGLIVVGGAFYAFNYFTSDVAQAKVGDCAAITGTSTSPEYKQVDCGAAEANYTVAKAGGTSEVCGDGYDEYTQTQRRGPKTKLCLAPLLAEGKCYGENTGGIGLKAVECSGASTMKVTKVVKEAAAPQCAEGEQALPYPEVKLNYCVGAPA</sequence>
<keyword evidence="2" id="KW-0812">Transmembrane</keyword>
<accession>A0A1I6FGI6</accession>
<keyword evidence="2" id="KW-0472">Membrane</keyword>
<name>A0A1I6FGI6_9PSEU</name>
<feature type="transmembrane region" description="Helical" evidence="2">
    <location>
        <begin position="30"/>
        <end position="50"/>
    </location>
</feature>